<accession>A0AA96LTK6</accession>
<keyword evidence="5" id="KW-0378">Hydrolase</keyword>
<dbReference type="GO" id="GO:0004553">
    <property type="term" value="F:hydrolase activity, hydrolyzing O-glycosyl compounds"/>
    <property type="evidence" value="ECO:0007669"/>
    <property type="project" value="TreeGrafter"/>
</dbReference>
<keyword evidence="3" id="KW-0964">Secreted</keyword>
<organism evidence="10 11">
    <name type="scientific">Paenibacillus roseopurpureus</name>
    <dbReference type="NCBI Taxonomy" id="2918901"/>
    <lineage>
        <taxon>Bacteria</taxon>
        <taxon>Bacillati</taxon>
        <taxon>Bacillota</taxon>
        <taxon>Bacilli</taxon>
        <taxon>Bacillales</taxon>
        <taxon>Paenibacillaceae</taxon>
        <taxon>Paenibacillus</taxon>
    </lineage>
</organism>
<evidence type="ECO:0000259" key="9">
    <source>
        <dbReference type="Pfam" id="PF24517"/>
    </source>
</evidence>
<sequence length="634" mass="67556">MKRKVKQTTGVLLAAAVLFLGAIPVSSVSAAAGTVSIDYATAVATGHPEVFGGNGGGATPQYAQQVTDIGFRTVRTETALHKMFTTITLDDYKNNVNSIQDPSTWNWSIMDANFAWQSTGQKMMLLVTKAPTWLTYSGTEVGVPKDWDVYEDLVKKVIQHYKDRISWVEVWNEPDNESAFTRMGSPYTTKADAYNDIFYHVTNALRSVDPQKTIKIGGPALASGTTWPDYLSYIFSDPRNRDNLEFASMHVYNGTDKISTAVNSWRAKALQYGGKSNFPVYVTEWNYNAGQTGTYGGGTPINTMGDETISYVGQKLTDMFSVGTEGAYLFKVSGYSATYPFWYFYKDGAFSPKAKTYRLMSKDLGLGNGDSSVKSTSFSTITSALGAVNSNGEQIGVLVNSDTVANTASVTLTNTGLPNGTAALAIYEASTANDATAVRNIQLASVSGGTLTATIGVPAGAVIGFKVLSAFTATDDAAVRDGSYAATNQSGTTATTVTVKNDGTSYLREGYFKFNFSSYANSVSAAAIVLTPTLTGQSGITHNVLLVADNSWSEGTITWNTRPAGSTVLGSYTITGGSPITIDVTSQVQSALSSGKQISIKVVSTTPFSSSGQVEYGSGENVDLLMRPVLTITK</sequence>
<evidence type="ECO:0000313" key="11">
    <source>
        <dbReference type="Proteomes" id="UP001304650"/>
    </source>
</evidence>
<protein>
    <submittedName>
        <fullName evidence="10">DNRLRE domain-containing protein</fullName>
    </submittedName>
</protein>
<dbReference type="KEGG" id="proo:MJB10_06505"/>
<comment type="subcellular location">
    <subcellularLocation>
        <location evidence="1">Secreted</location>
    </subcellularLocation>
</comment>
<dbReference type="Gene3D" id="3.20.20.80">
    <property type="entry name" value="Glycosidases"/>
    <property type="match status" value="1"/>
</dbReference>
<dbReference type="Proteomes" id="UP001304650">
    <property type="component" value="Chromosome"/>
</dbReference>
<name>A0AA96LTK6_9BACL</name>
<dbReference type="AlphaFoldDB" id="A0AA96LTK6"/>
<evidence type="ECO:0000256" key="2">
    <source>
        <dbReference type="ARBA" id="ARBA00008875"/>
    </source>
</evidence>
<evidence type="ECO:0000259" key="8">
    <source>
        <dbReference type="Pfam" id="PF01229"/>
    </source>
</evidence>
<dbReference type="RefSeq" id="WP_314802748.1">
    <property type="nucleotide sequence ID" value="NZ_CP130319.1"/>
</dbReference>
<reference evidence="10" key="1">
    <citation type="submission" date="2022-02" db="EMBL/GenBank/DDBJ databases">
        <title>Paenibacillus sp. MBLB1832 Whole Genome Shotgun Sequencing.</title>
        <authorList>
            <person name="Hwang C.Y."/>
            <person name="Cho E.-S."/>
            <person name="Seo M.-J."/>
        </authorList>
    </citation>
    <scope>NUCLEOTIDE SEQUENCE</scope>
    <source>
        <strain evidence="10">MBLB1832</strain>
    </source>
</reference>
<gene>
    <name evidence="10" type="ORF">MJB10_06505</name>
</gene>
<evidence type="ECO:0000256" key="3">
    <source>
        <dbReference type="ARBA" id="ARBA00022525"/>
    </source>
</evidence>
<dbReference type="Pfam" id="PF24517">
    <property type="entry name" value="CBM96"/>
    <property type="match status" value="1"/>
</dbReference>
<dbReference type="InterPro" id="IPR049166">
    <property type="entry name" value="GH39_cat"/>
</dbReference>
<dbReference type="InterPro" id="IPR017853">
    <property type="entry name" value="GH"/>
</dbReference>
<dbReference type="InterPro" id="IPR051923">
    <property type="entry name" value="Glycosyl_Hydrolase_39"/>
</dbReference>
<keyword evidence="6" id="KW-0326">Glycosidase</keyword>
<evidence type="ECO:0000313" key="10">
    <source>
        <dbReference type="EMBL" id="WNR45748.1"/>
    </source>
</evidence>
<dbReference type="InterPro" id="IPR055372">
    <property type="entry name" value="CBM96"/>
</dbReference>
<evidence type="ECO:0000256" key="5">
    <source>
        <dbReference type="ARBA" id="ARBA00022801"/>
    </source>
</evidence>
<dbReference type="PANTHER" id="PTHR12631:SF10">
    <property type="entry name" value="BETA-XYLOSIDASE-LIKE PROTEIN-RELATED"/>
    <property type="match status" value="1"/>
</dbReference>
<evidence type="ECO:0000256" key="7">
    <source>
        <dbReference type="SAM" id="SignalP"/>
    </source>
</evidence>
<dbReference type="Pfam" id="PF01229">
    <property type="entry name" value="Glyco_hydro_39"/>
    <property type="match status" value="1"/>
</dbReference>
<proteinExistence type="inferred from homology"/>
<evidence type="ECO:0000256" key="6">
    <source>
        <dbReference type="ARBA" id="ARBA00023295"/>
    </source>
</evidence>
<feature type="domain" description="Carbohydrate-binding module family 96" evidence="9">
    <location>
        <begin position="469"/>
        <end position="633"/>
    </location>
</feature>
<keyword evidence="11" id="KW-1185">Reference proteome</keyword>
<keyword evidence="4 7" id="KW-0732">Signal</keyword>
<feature type="domain" description="Glycosyl hydrolases family 39 N-terminal catalytic" evidence="8">
    <location>
        <begin position="136"/>
        <end position="272"/>
    </location>
</feature>
<evidence type="ECO:0000256" key="1">
    <source>
        <dbReference type="ARBA" id="ARBA00004613"/>
    </source>
</evidence>
<dbReference type="NCBIfam" id="NF033679">
    <property type="entry name" value="DNRLRE_dom"/>
    <property type="match status" value="1"/>
</dbReference>
<comment type="similarity">
    <text evidence="2">Belongs to the glycosyl hydrolase 39 family.</text>
</comment>
<dbReference type="SUPFAM" id="SSF51445">
    <property type="entry name" value="(Trans)glycosidases"/>
    <property type="match status" value="1"/>
</dbReference>
<dbReference type="EMBL" id="CP130319">
    <property type="protein sequence ID" value="WNR45748.1"/>
    <property type="molecule type" value="Genomic_DNA"/>
</dbReference>
<evidence type="ECO:0000256" key="4">
    <source>
        <dbReference type="ARBA" id="ARBA00022729"/>
    </source>
</evidence>
<dbReference type="GO" id="GO:0005576">
    <property type="term" value="C:extracellular region"/>
    <property type="evidence" value="ECO:0007669"/>
    <property type="project" value="UniProtKB-SubCell"/>
</dbReference>
<feature type="signal peptide" evidence="7">
    <location>
        <begin position="1"/>
        <end position="30"/>
    </location>
</feature>
<dbReference type="PANTHER" id="PTHR12631">
    <property type="entry name" value="ALPHA-L-IDURONIDASE"/>
    <property type="match status" value="1"/>
</dbReference>
<feature type="chain" id="PRO_5041726525" evidence="7">
    <location>
        <begin position="31"/>
        <end position="634"/>
    </location>
</feature>